<feature type="compositionally biased region" description="Pro residues" evidence="1">
    <location>
        <begin position="146"/>
        <end position="157"/>
    </location>
</feature>
<feature type="signal peptide" evidence="2">
    <location>
        <begin position="1"/>
        <end position="22"/>
    </location>
</feature>
<organism evidence="3 4">
    <name type="scientific">Alcaligenes xylosoxydans xylosoxydans</name>
    <name type="common">Achromobacter xylosoxidans</name>
    <dbReference type="NCBI Taxonomy" id="85698"/>
    <lineage>
        <taxon>Bacteria</taxon>
        <taxon>Pseudomonadati</taxon>
        <taxon>Pseudomonadota</taxon>
        <taxon>Betaproteobacteria</taxon>
        <taxon>Burkholderiales</taxon>
        <taxon>Alcaligenaceae</taxon>
        <taxon>Achromobacter</taxon>
    </lineage>
</organism>
<reference evidence="3" key="1">
    <citation type="submission" date="2022-12" db="EMBL/GenBank/DDBJ databases">
        <authorList>
            <person name="Voronina O.L."/>
            <person name="Kunda M.S."/>
            <person name="Ryzhova N."/>
            <person name="Aksenova E.I."/>
        </authorList>
    </citation>
    <scope>NUCLEOTIDE SEQUENCE</scope>
    <source>
        <strain evidence="3">SCCH136:Ach223948</strain>
    </source>
</reference>
<keyword evidence="2" id="KW-0732">Signal</keyword>
<dbReference type="GeneID" id="75276426"/>
<evidence type="ECO:0000313" key="4">
    <source>
        <dbReference type="Proteomes" id="UP001141992"/>
    </source>
</evidence>
<evidence type="ECO:0000313" key="3">
    <source>
        <dbReference type="EMBL" id="MCZ8406118.1"/>
    </source>
</evidence>
<proteinExistence type="predicted"/>
<dbReference type="EMBL" id="JAPZVI010000086">
    <property type="protein sequence ID" value="MCZ8406118.1"/>
    <property type="molecule type" value="Genomic_DNA"/>
</dbReference>
<evidence type="ECO:0008006" key="5">
    <source>
        <dbReference type="Google" id="ProtNLM"/>
    </source>
</evidence>
<feature type="region of interest" description="Disordered" evidence="1">
    <location>
        <begin position="116"/>
        <end position="157"/>
    </location>
</feature>
<dbReference type="RefSeq" id="WP_020927348.1">
    <property type="nucleotide sequence ID" value="NZ_CABIYZ010000009.1"/>
</dbReference>
<feature type="chain" id="PRO_5041037313" description="Lipoprotein" evidence="2">
    <location>
        <begin position="23"/>
        <end position="157"/>
    </location>
</feature>
<evidence type="ECO:0000256" key="2">
    <source>
        <dbReference type="SAM" id="SignalP"/>
    </source>
</evidence>
<gene>
    <name evidence="3" type="ORF">O9570_32100</name>
</gene>
<protein>
    <recommendedName>
        <fullName evidence="5">Lipoprotein</fullName>
    </recommendedName>
</protein>
<dbReference type="Proteomes" id="UP001141992">
    <property type="component" value="Unassembled WGS sequence"/>
</dbReference>
<comment type="caution">
    <text evidence="3">The sequence shown here is derived from an EMBL/GenBank/DDBJ whole genome shotgun (WGS) entry which is preliminary data.</text>
</comment>
<feature type="compositionally biased region" description="Low complexity" evidence="1">
    <location>
        <begin position="129"/>
        <end position="145"/>
    </location>
</feature>
<accession>A0A0D6HE89</accession>
<dbReference type="KEGG" id="axx:ERS451415_02442"/>
<dbReference type="PROSITE" id="PS51257">
    <property type="entry name" value="PROKAR_LIPOPROTEIN"/>
    <property type="match status" value="1"/>
</dbReference>
<dbReference type="AlphaFoldDB" id="A0A0D6HE89"/>
<name>A0A0D6HE89_ALCXX</name>
<evidence type="ECO:0000256" key="1">
    <source>
        <dbReference type="SAM" id="MobiDB-lite"/>
    </source>
</evidence>
<sequence>MRGYLQHLLAAAAITALITGCAATGHNFDPGKLSTLTPGQTTLEEASRALTAPPDKFYKQTDGTFLALWSFKITFVADGLYSRKEALLQFGPDGRLMRLVDSTNILLEPWERQKLLGPAPAPDASQEWAQQPAPAPQVETIVIPVPAAPPEPTRQGR</sequence>